<protein>
    <recommendedName>
        <fullName evidence="12">Cadherin domain-containing protein</fullName>
    </recommendedName>
</protein>
<name>A0A087VWC5_ECHMU</name>
<dbReference type="EMBL" id="LN902841">
    <property type="protein sequence ID" value="CDI96502.2"/>
    <property type="molecule type" value="Genomic_DNA"/>
</dbReference>
<evidence type="ECO:0000256" key="7">
    <source>
        <dbReference type="ARBA" id="ARBA00023180"/>
    </source>
</evidence>
<evidence type="ECO:0000256" key="11">
    <source>
        <dbReference type="SAM" id="SignalP"/>
    </source>
</evidence>
<evidence type="ECO:0000256" key="9">
    <source>
        <dbReference type="SAM" id="MobiDB-lite"/>
    </source>
</evidence>
<feature type="domain" description="Cadherin" evidence="12">
    <location>
        <begin position="23"/>
        <end position="153"/>
    </location>
</feature>
<dbReference type="PROSITE" id="PS50268">
    <property type="entry name" value="CADHERIN_2"/>
    <property type="match status" value="6"/>
</dbReference>
<evidence type="ECO:0000256" key="8">
    <source>
        <dbReference type="PROSITE-ProRule" id="PRU00043"/>
    </source>
</evidence>
<feature type="domain" description="Cadherin" evidence="12">
    <location>
        <begin position="423"/>
        <end position="565"/>
    </location>
</feature>
<dbReference type="GO" id="GO:0007156">
    <property type="term" value="P:homophilic cell adhesion via plasma membrane adhesion molecules"/>
    <property type="evidence" value="ECO:0007669"/>
    <property type="project" value="InterPro"/>
</dbReference>
<comment type="subcellular location">
    <subcellularLocation>
        <location evidence="1">Membrane</location>
        <topology evidence="1">Single-pass membrane protein</topology>
    </subcellularLocation>
</comment>
<reference evidence="13" key="2">
    <citation type="submission" date="2015-11" db="EMBL/GenBank/DDBJ databases">
        <authorList>
            <person name="Zhang Y."/>
            <person name="Guo Z."/>
        </authorList>
    </citation>
    <scope>NUCLEOTIDE SEQUENCE</scope>
</reference>
<dbReference type="SMART" id="SM00112">
    <property type="entry name" value="CA"/>
    <property type="match status" value="5"/>
</dbReference>
<feature type="domain" description="Cadherin" evidence="12">
    <location>
        <begin position="698"/>
        <end position="817"/>
    </location>
</feature>
<dbReference type="eggNOG" id="ENOG502QWB7">
    <property type="taxonomic scope" value="Eukaryota"/>
</dbReference>
<feature type="domain" description="Cadherin" evidence="12">
    <location>
        <begin position="161"/>
        <end position="285"/>
    </location>
</feature>
<dbReference type="InterPro" id="IPR050174">
    <property type="entry name" value="Protocadherin/Cadherin-CA"/>
</dbReference>
<feature type="domain" description="Cadherin" evidence="12">
    <location>
        <begin position="286"/>
        <end position="415"/>
    </location>
</feature>
<feature type="chain" id="PRO_5006541656" description="Cadherin domain-containing protein" evidence="11">
    <location>
        <begin position="24"/>
        <end position="1057"/>
    </location>
</feature>
<dbReference type="STRING" id="6211.A0A087VWC5"/>
<feature type="compositionally biased region" description="Basic and acidic residues" evidence="9">
    <location>
        <begin position="988"/>
        <end position="1000"/>
    </location>
</feature>
<dbReference type="InterPro" id="IPR002126">
    <property type="entry name" value="Cadherin-like_dom"/>
</dbReference>
<sequence length="1057" mass="117069">MVSKGIFLLITFLLLISHCPVGSQLMESVSVLENSELGTVVYDLRERLLRILDPGQLANVTVYAGQQDLFWPFALKDLRIIVARPLDREAICEKQRAFDLSQYLSGALSGGDCPIYHCCQLLHINVVVSPTSPTQVFFIRVAVQDLNDNPPTFPHLESPFATIPEDLPVGERIPLPEAIDIDSRPFGVMDYRIVRWIQGNASHFQLNTMTDQEDEEVSRGPAFAYMKTGHPYLSVVHPLDRETEEVYEFVLEAIDGGQGDGESPFTGSVGILIRVRDVNDNAPEFDEKAYSAVVQENTLPRRVLQFKVSDMDTGENGRVFLSIFDPTHKANNLFRVSLQNTLPPPEVLNRYPQSRRTPGSFYTASVHLLEYLDAEQLPPRLKFHITATDNGQPPLSSRAEVNVDIINVNDQAPNIVFLREGKRLTSSRLALPEVITVPESIVVEVHVADSDSNLGQLSCSVTSEMDAFRLIEVHPFSNGGDSAATVLSNFRHSIPSSSTFSSSSSFLFPSYRQFTLRTKVNLDRETKAAYMVTLMCTDNDSAKPLARNASLHVSISDINDETPRFEHTAYQGHVRENQASAPVTHLSPSPTLRVTDADIGRNALITFSLKEAPEKAGKGHLLNTSTRDTSDVGYFRIDPRSGRLWTVTALDAEEDAPGEHKYIFYVVATDDGVPERRSSSALVTVLVDDVNDNPPAFEHYTYNFEVEENAPVGTVVGQVSVRDADLTEANRRVRFLLRGRPEDLFLVDIDRATGQLSMRRPVDFEKQSSISLTVIAENEAPLATSPVVDSPMSSTAYHTEANVIISVLNLNDNRPEFVLITPHRKHIIFAWEQLPPAGVNQTLRDQRRFCEPIPYRVIDRDCDPTSRVLCCTLELDNTFDGMFGLFGEIPNVLCALKRPPQPQSYKLLLKARDGTGNDSLSSQTQLSVIVKSEPDYTKFIQKDPSVASPLDSGTNAVGGSSRAQEGVRAGEGRPRGPGQVRRQWMHLEVQDSEKEEEKLTDAIPPPSSLASPSSSQQMKIISVLVSIAGIFCILLLFIIAALKCGLLDSQCEQATVV</sequence>
<evidence type="ECO:0000256" key="1">
    <source>
        <dbReference type="ARBA" id="ARBA00004167"/>
    </source>
</evidence>
<feature type="signal peptide" evidence="11">
    <location>
        <begin position="1"/>
        <end position="23"/>
    </location>
</feature>
<evidence type="ECO:0000256" key="5">
    <source>
        <dbReference type="ARBA" id="ARBA00022989"/>
    </source>
</evidence>
<evidence type="ECO:0000313" key="14">
    <source>
        <dbReference type="Proteomes" id="UP000017246"/>
    </source>
</evidence>
<dbReference type="OMA" id="CTDNDSA"/>
<feature type="compositionally biased region" description="Polar residues" evidence="9">
    <location>
        <begin position="951"/>
        <end position="963"/>
    </location>
</feature>
<keyword evidence="11" id="KW-0732">Signal</keyword>
<evidence type="ECO:0000256" key="4">
    <source>
        <dbReference type="ARBA" id="ARBA00022837"/>
    </source>
</evidence>
<dbReference type="OrthoDB" id="6252479at2759"/>
<dbReference type="Proteomes" id="UP000017246">
    <property type="component" value="Unassembled WGS sequence"/>
</dbReference>
<keyword evidence="2 10" id="KW-0812">Transmembrane</keyword>
<keyword evidence="3" id="KW-0677">Repeat</keyword>
<accession>A0A087VWC5</accession>
<dbReference type="GO" id="GO:0005886">
    <property type="term" value="C:plasma membrane"/>
    <property type="evidence" value="ECO:0007669"/>
    <property type="project" value="InterPro"/>
</dbReference>
<evidence type="ECO:0000259" key="12">
    <source>
        <dbReference type="PROSITE" id="PS50268"/>
    </source>
</evidence>
<keyword evidence="6 10" id="KW-0472">Membrane</keyword>
<dbReference type="Pfam" id="PF00028">
    <property type="entry name" value="Cadherin"/>
    <property type="match status" value="3"/>
</dbReference>
<feature type="transmembrane region" description="Helical" evidence="10">
    <location>
        <begin position="1020"/>
        <end position="1042"/>
    </location>
</feature>
<dbReference type="PANTHER" id="PTHR24028:SF146">
    <property type="entry name" value="CADHERIN 96CB, ISOFORM D-RELATED"/>
    <property type="match status" value="1"/>
</dbReference>
<gene>
    <name evidence="13" type="ORF">EmuJ_000007700</name>
</gene>
<proteinExistence type="predicted"/>
<evidence type="ECO:0000256" key="6">
    <source>
        <dbReference type="ARBA" id="ARBA00023136"/>
    </source>
</evidence>
<dbReference type="AlphaFoldDB" id="A0A087VWC5"/>
<reference evidence="13" key="1">
    <citation type="journal article" date="2013" name="Nature">
        <title>The genomes of four tapeworm species reveal adaptations to parasitism.</title>
        <authorList>
            <person name="Tsai I.J."/>
            <person name="Zarowiecki M."/>
            <person name="Holroyd N."/>
            <person name="Garciarrubio A."/>
            <person name="Sanchez-Flores A."/>
            <person name="Brooks K.L."/>
            <person name="Tracey A."/>
            <person name="Bobes R.J."/>
            <person name="Fragoso G."/>
            <person name="Sciutto E."/>
            <person name="Aslett M."/>
            <person name="Beasley H."/>
            <person name="Bennett H.M."/>
            <person name="Cai J."/>
            <person name="Camicia F."/>
            <person name="Clark R."/>
            <person name="Cucher M."/>
            <person name="De Silva N."/>
            <person name="Day T.A."/>
            <person name="Deplazes P."/>
            <person name="Estrada K."/>
            <person name="Fernandez C."/>
            <person name="Holland P.W."/>
            <person name="Hou J."/>
            <person name="Hu S."/>
            <person name="Huckvale T."/>
            <person name="Hung S.S."/>
            <person name="Kamenetzky L."/>
            <person name="Keane J.A."/>
            <person name="Kiss F."/>
            <person name="Koziol U."/>
            <person name="Lambert O."/>
            <person name="Liu K."/>
            <person name="Luo X."/>
            <person name="Luo Y."/>
            <person name="Macchiaroli N."/>
            <person name="Nichol S."/>
            <person name="Paps J."/>
            <person name="Parkinson J."/>
            <person name="Pouchkina-Stantcheva N."/>
            <person name="Riddiford N."/>
            <person name="Rosenzvit M."/>
            <person name="Salinas G."/>
            <person name="Wasmuth J.D."/>
            <person name="Zamanian M."/>
            <person name="Zheng Y."/>
            <person name="Cai X."/>
            <person name="Soberon X."/>
            <person name="Olson P.D."/>
            <person name="Laclette J.P."/>
            <person name="Brehm K."/>
            <person name="Berriman M."/>
            <person name="Garciarrubio A."/>
            <person name="Bobes R.J."/>
            <person name="Fragoso G."/>
            <person name="Sanchez-Flores A."/>
            <person name="Estrada K."/>
            <person name="Cevallos M.A."/>
            <person name="Morett E."/>
            <person name="Gonzalez V."/>
            <person name="Portillo T."/>
            <person name="Ochoa-Leyva A."/>
            <person name="Jose M.V."/>
            <person name="Sciutto E."/>
            <person name="Landa A."/>
            <person name="Jimenez L."/>
            <person name="Valdes V."/>
            <person name="Carrero J.C."/>
            <person name="Larralde C."/>
            <person name="Morales-Montor J."/>
            <person name="Limon-Lason J."/>
            <person name="Soberon X."/>
            <person name="Laclette J.P."/>
        </authorList>
    </citation>
    <scope>NUCLEOTIDE SEQUENCE [LARGE SCALE GENOMIC DNA]</scope>
</reference>
<organism evidence="13 14">
    <name type="scientific">Echinococcus multilocularis</name>
    <name type="common">Fox tapeworm</name>
    <dbReference type="NCBI Taxonomy" id="6211"/>
    <lineage>
        <taxon>Eukaryota</taxon>
        <taxon>Metazoa</taxon>
        <taxon>Spiralia</taxon>
        <taxon>Lophotrochozoa</taxon>
        <taxon>Platyhelminthes</taxon>
        <taxon>Cestoda</taxon>
        <taxon>Eucestoda</taxon>
        <taxon>Cyclophyllidea</taxon>
        <taxon>Taeniidae</taxon>
        <taxon>Echinococcus</taxon>
    </lineage>
</organism>
<dbReference type="PANTHER" id="PTHR24028">
    <property type="entry name" value="CADHERIN-87A"/>
    <property type="match status" value="1"/>
</dbReference>
<keyword evidence="14" id="KW-1185">Reference proteome</keyword>
<dbReference type="GO" id="GO:0005509">
    <property type="term" value="F:calcium ion binding"/>
    <property type="evidence" value="ECO:0007669"/>
    <property type="project" value="UniProtKB-UniRule"/>
</dbReference>
<dbReference type="InterPro" id="IPR020894">
    <property type="entry name" value="Cadherin_CS"/>
</dbReference>
<dbReference type="InterPro" id="IPR015919">
    <property type="entry name" value="Cadherin-like_sf"/>
</dbReference>
<dbReference type="CDD" id="cd11304">
    <property type="entry name" value="Cadherin_repeat"/>
    <property type="match status" value="5"/>
</dbReference>
<evidence type="ECO:0000256" key="10">
    <source>
        <dbReference type="SAM" id="Phobius"/>
    </source>
</evidence>
<feature type="region of interest" description="Disordered" evidence="9">
    <location>
        <begin position="941"/>
        <end position="1013"/>
    </location>
</feature>
<keyword evidence="5 10" id="KW-1133">Transmembrane helix</keyword>
<evidence type="ECO:0000313" key="13">
    <source>
        <dbReference type="EMBL" id="CDI96502.2"/>
    </source>
</evidence>
<evidence type="ECO:0000256" key="2">
    <source>
        <dbReference type="ARBA" id="ARBA00022692"/>
    </source>
</evidence>
<dbReference type="SUPFAM" id="SSF49313">
    <property type="entry name" value="Cadherin-like"/>
    <property type="match status" value="5"/>
</dbReference>
<feature type="domain" description="Cadherin" evidence="12">
    <location>
        <begin position="566"/>
        <end position="697"/>
    </location>
</feature>
<dbReference type="Gene3D" id="2.60.40.60">
    <property type="entry name" value="Cadherins"/>
    <property type="match status" value="6"/>
</dbReference>
<dbReference type="PRINTS" id="PR00205">
    <property type="entry name" value="CADHERIN"/>
</dbReference>
<keyword evidence="4 8" id="KW-0106">Calcium</keyword>
<evidence type="ECO:0000256" key="3">
    <source>
        <dbReference type="ARBA" id="ARBA00022737"/>
    </source>
</evidence>
<dbReference type="PROSITE" id="PS00232">
    <property type="entry name" value="CADHERIN_1"/>
    <property type="match status" value="2"/>
</dbReference>
<keyword evidence="7" id="KW-0325">Glycoprotein</keyword>